<dbReference type="GO" id="GO:0004467">
    <property type="term" value="F:long-chain fatty acid-CoA ligase activity"/>
    <property type="evidence" value="ECO:0007669"/>
    <property type="project" value="TreeGrafter"/>
</dbReference>
<evidence type="ECO:0000256" key="4">
    <source>
        <dbReference type="ARBA" id="ARBA00023098"/>
    </source>
</evidence>
<dbReference type="SUPFAM" id="SSF56801">
    <property type="entry name" value="Acetyl-CoA synthetase-like"/>
    <property type="match status" value="1"/>
</dbReference>
<organism evidence="8 10">
    <name type="scientific">Micromonospora musae</name>
    <dbReference type="NCBI Taxonomy" id="1894970"/>
    <lineage>
        <taxon>Bacteria</taxon>
        <taxon>Bacillati</taxon>
        <taxon>Actinomycetota</taxon>
        <taxon>Actinomycetes</taxon>
        <taxon>Micromonosporales</taxon>
        <taxon>Micromonosporaceae</taxon>
        <taxon>Micromonospora</taxon>
    </lineage>
</organism>
<protein>
    <recommendedName>
        <fullName evidence="5">Acyl-CoA synthetase</fullName>
    </recommendedName>
</protein>
<dbReference type="InterPro" id="IPR042099">
    <property type="entry name" value="ANL_N_sf"/>
</dbReference>
<evidence type="ECO:0000256" key="3">
    <source>
        <dbReference type="ARBA" id="ARBA00022832"/>
    </source>
</evidence>
<dbReference type="GO" id="GO:0016020">
    <property type="term" value="C:membrane"/>
    <property type="evidence" value="ECO:0007669"/>
    <property type="project" value="TreeGrafter"/>
</dbReference>
<keyword evidence="3" id="KW-0276">Fatty acid metabolism</keyword>
<keyword evidence="2 8" id="KW-0436">Ligase</keyword>
<dbReference type="PROSITE" id="PS00455">
    <property type="entry name" value="AMP_BINDING"/>
    <property type="match status" value="1"/>
</dbReference>
<sequence>MSLDVPYRSIPDMFLKRVAATPDRHAFAHPAADDSGPVWLTWSQMGQRAKAIAAGLHGLGVGLENPVAILANTRIEWVLADLGIMCAGGATTTVYPTTEPEDATYIIADSGSRVLFAEDPAQAAKVAGADLPALTHVVLFDGTPDPAAAVPQLTLAELEQRGERALAAEPDLIDMIVAGIGPEHLATLIYTSGTTGRPKGVELLHGGWCWEGVAQANLGLLREDDLQYLWLPLSHSFGKTLLCGAIHVGLPTYVDGRVDRLVDLLGVIRPTLMCGAPRVFEKVYNRAVTTAQADGGAKAKIFGWAVRVGKEKVALEQAGKPLPAGLKLRYRVAEKLVFSKLQARLGGQIRVLVSGAAPLSPEIATFFAAANLPISEGYGLTETSAGNFVNPPAGLRIGTVGKAMGDLECRIDSDGEILVRGRPVMRGYHNLPEETAAAFTEEGFFRTGDIGSLDDDGYLRITDRKKDLVKTSGGKYIAPSHIEGMFKAICPYTSQAVVISQARNYCTMLVTLDPDAIKGWVAGTDLAGRDYAEIVTAPQAQAMVEEYVTQLNSKLNRWERIKKVTILPRDLAIEHGEITPSLKIKRRGVEANFAAEIDKMYEGTLAEL</sequence>
<dbReference type="EMBL" id="RAZS01000005">
    <property type="protein sequence ID" value="RKN18788.1"/>
    <property type="molecule type" value="Genomic_DNA"/>
</dbReference>
<evidence type="ECO:0000313" key="8">
    <source>
        <dbReference type="EMBL" id="RKN34600.1"/>
    </source>
</evidence>
<gene>
    <name evidence="8" type="ORF">D7044_07170</name>
    <name evidence="7" type="ORF">D7147_15280</name>
</gene>
<keyword evidence="4" id="KW-0443">Lipid metabolism</keyword>
<dbReference type="InterPro" id="IPR000873">
    <property type="entry name" value="AMP-dep_synth/lig_dom"/>
</dbReference>
<reference evidence="9 10" key="1">
    <citation type="submission" date="2018-09" db="EMBL/GenBank/DDBJ databases">
        <title>Micromonospora sp. nov. MS1-9, isolated from a root of Musa sp.</title>
        <authorList>
            <person name="Kuncharoen N."/>
            <person name="Kudo T."/>
            <person name="Ohkuma M."/>
            <person name="Yuki M."/>
            <person name="Tanasupawat S."/>
        </authorList>
    </citation>
    <scope>NUCLEOTIDE SEQUENCE [LARGE SCALE GENOMIC DNA]</scope>
    <source>
        <strain evidence="8 10">MS1-9</strain>
        <strain evidence="7 9">NGC1-4</strain>
    </source>
</reference>
<dbReference type="Pfam" id="PF00501">
    <property type="entry name" value="AMP-binding"/>
    <property type="match status" value="1"/>
</dbReference>
<dbReference type="AlphaFoldDB" id="A0A3A9YBG5"/>
<name>A0A3A9YBG5_9ACTN</name>
<evidence type="ECO:0000256" key="2">
    <source>
        <dbReference type="ARBA" id="ARBA00022598"/>
    </source>
</evidence>
<proteinExistence type="inferred from homology"/>
<evidence type="ECO:0000313" key="7">
    <source>
        <dbReference type="EMBL" id="RKN18788.1"/>
    </source>
</evidence>
<dbReference type="Proteomes" id="UP000271548">
    <property type="component" value="Unassembled WGS sequence"/>
</dbReference>
<dbReference type="InterPro" id="IPR020845">
    <property type="entry name" value="AMP-binding_CS"/>
</dbReference>
<evidence type="ECO:0000259" key="6">
    <source>
        <dbReference type="Pfam" id="PF00501"/>
    </source>
</evidence>
<accession>A0A3A9YBG5</accession>
<evidence type="ECO:0000313" key="9">
    <source>
        <dbReference type="Proteomes" id="UP000271548"/>
    </source>
</evidence>
<comment type="similarity">
    <text evidence="1">Belongs to the ATP-dependent AMP-binding enzyme family.</text>
</comment>
<dbReference type="Gene3D" id="3.40.50.12780">
    <property type="entry name" value="N-terminal domain of ligase-like"/>
    <property type="match status" value="1"/>
</dbReference>
<evidence type="ECO:0000256" key="5">
    <source>
        <dbReference type="ARBA" id="ARBA00032875"/>
    </source>
</evidence>
<evidence type="ECO:0000313" key="10">
    <source>
        <dbReference type="Proteomes" id="UP000275865"/>
    </source>
</evidence>
<dbReference type="CDD" id="cd05907">
    <property type="entry name" value="VL_LC_FACS_like"/>
    <property type="match status" value="1"/>
</dbReference>
<comment type="caution">
    <text evidence="8">The sequence shown here is derived from an EMBL/GenBank/DDBJ whole genome shotgun (WGS) entry which is preliminary data.</text>
</comment>
<dbReference type="EMBL" id="RAZT01000003">
    <property type="protein sequence ID" value="RKN34600.1"/>
    <property type="molecule type" value="Genomic_DNA"/>
</dbReference>
<feature type="domain" description="AMP-dependent synthetase/ligase" evidence="6">
    <location>
        <begin position="16"/>
        <end position="429"/>
    </location>
</feature>
<evidence type="ECO:0000256" key="1">
    <source>
        <dbReference type="ARBA" id="ARBA00006432"/>
    </source>
</evidence>
<dbReference type="OrthoDB" id="9803968at2"/>
<dbReference type="Pfam" id="PF23562">
    <property type="entry name" value="AMP-binding_C_3"/>
    <property type="match status" value="1"/>
</dbReference>
<keyword evidence="9" id="KW-1185">Reference proteome</keyword>
<dbReference type="PANTHER" id="PTHR43272:SF32">
    <property type="entry name" value="AMP-DEPENDENT SYNTHETASE_LIGASE DOMAIN-CONTAINING PROTEIN"/>
    <property type="match status" value="1"/>
</dbReference>
<dbReference type="Proteomes" id="UP000275865">
    <property type="component" value="Unassembled WGS sequence"/>
</dbReference>
<dbReference type="RefSeq" id="WP_120678082.1">
    <property type="nucleotide sequence ID" value="NZ_RAZS01000005.1"/>
</dbReference>
<dbReference type="PANTHER" id="PTHR43272">
    <property type="entry name" value="LONG-CHAIN-FATTY-ACID--COA LIGASE"/>
    <property type="match status" value="1"/>
</dbReference>